<gene>
    <name evidence="1" type="ORF">BLA60_02465</name>
</gene>
<organism evidence="1 2">
    <name type="scientific">Actinophytocola xinjiangensis</name>
    <dbReference type="NCBI Taxonomy" id="485602"/>
    <lineage>
        <taxon>Bacteria</taxon>
        <taxon>Bacillati</taxon>
        <taxon>Actinomycetota</taxon>
        <taxon>Actinomycetes</taxon>
        <taxon>Pseudonocardiales</taxon>
        <taxon>Pseudonocardiaceae</taxon>
    </lineage>
</organism>
<protein>
    <submittedName>
        <fullName evidence="1">Uncharacterized protein</fullName>
    </submittedName>
</protein>
<dbReference type="EMBL" id="MSIF01000001">
    <property type="protein sequence ID" value="OLF14054.1"/>
    <property type="molecule type" value="Genomic_DNA"/>
</dbReference>
<keyword evidence="2" id="KW-1185">Reference proteome</keyword>
<sequence length="135" mass="15072">MDSELVTQAATTLVNLAATTAWEHARTGLAELWRRLRPERADAFDADLDRTRTEVLAARRAGDDLAEQDLIGEWRNQLRRALADDEELAGALRRLLAEELVPALTDREPGAVLSARASGRSRIYQAGRDQHVTER</sequence>
<proteinExistence type="predicted"/>
<evidence type="ECO:0000313" key="1">
    <source>
        <dbReference type="EMBL" id="OLF14054.1"/>
    </source>
</evidence>
<dbReference type="AlphaFoldDB" id="A0A7Z0WSM9"/>
<name>A0A7Z0WSM9_9PSEU</name>
<dbReference type="OrthoDB" id="3383530at2"/>
<reference evidence="1 2" key="1">
    <citation type="submission" date="2016-12" db="EMBL/GenBank/DDBJ databases">
        <title>The draft genome sequence of Actinophytocola xinjiangensis.</title>
        <authorList>
            <person name="Wang W."/>
            <person name="Yuan L."/>
        </authorList>
    </citation>
    <scope>NUCLEOTIDE SEQUENCE [LARGE SCALE GENOMIC DNA]</scope>
    <source>
        <strain evidence="1 2">CGMCC 4.4663</strain>
    </source>
</reference>
<dbReference type="Proteomes" id="UP000185696">
    <property type="component" value="Unassembled WGS sequence"/>
</dbReference>
<evidence type="ECO:0000313" key="2">
    <source>
        <dbReference type="Proteomes" id="UP000185696"/>
    </source>
</evidence>
<comment type="caution">
    <text evidence="1">The sequence shown here is derived from an EMBL/GenBank/DDBJ whole genome shotgun (WGS) entry which is preliminary data.</text>
</comment>
<accession>A0A7Z0WSM9</accession>
<dbReference type="RefSeq" id="WP_075131002.1">
    <property type="nucleotide sequence ID" value="NZ_MSIF01000001.1"/>
</dbReference>